<comment type="caution">
    <text evidence="10">The sequence shown here is derived from an EMBL/GenBank/DDBJ whole genome shotgun (WGS) entry which is preliminary data.</text>
</comment>
<evidence type="ECO:0000313" key="11">
    <source>
        <dbReference type="Proteomes" id="UP001279734"/>
    </source>
</evidence>
<dbReference type="Gene3D" id="1.10.10.60">
    <property type="entry name" value="Homeodomain-like"/>
    <property type="match status" value="2"/>
</dbReference>
<reference evidence="10" key="1">
    <citation type="submission" date="2023-05" db="EMBL/GenBank/DDBJ databases">
        <title>Nepenthes gracilis genome sequencing.</title>
        <authorList>
            <person name="Fukushima K."/>
        </authorList>
    </citation>
    <scope>NUCLEOTIDE SEQUENCE</scope>
    <source>
        <strain evidence="10">SING2019-196</strain>
    </source>
</reference>
<accession>A0AAD3SIV5</accession>
<dbReference type="InterPro" id="IPR001005">
    <property type="entry name" value="SANT/Myb"/>
</dbReference>
<evidence type="ECO:0000256" key="6">
    <source>
        <dbReference type="ARBA" id="ARBA00023242"/>
    </source>
</evidence>
<feature type="domain" description="Myb-like" evidence="8">
    <location>
        <begin position="68"/>
        <end position="118"/>
    </location>
</feature>
<protein>
    <submittedName>
        <fullName evidence="10">Uncharacterized protein</fullName>
    </submittedName>
</protein>
<feature type="domain" description="HTH myb-type" evidence="9">
    <location>
        <begin position="15"/>
        <end position="67"/>
    </location>
</feature>
<evidence type="ECO:0000313" key="10">
    <source>
        <dbReference type="EMBL" id="GMH11541.1"/>
    </source>
</evidence>
<keyword evidence="11" id="KW-1185">Reference proteome</keyword>
<organism evidence="10 11">
    <name type="scientific">Nepenthes gracilis</name>
    <name type="common">Slender pitcher plant</name>
    <dbReference type="NCBI Taxonomy" id="150966"/>
    <lineage>
        <taxon>Eukaryota</taxon>
        <taxon>Viridiplantae</taxon>
        <taxon>Streptophyta</taxon>
        <taxon>Embryophyta</taxon>
        <taxon>Tracheophyta</taxon>
        <taxon>Spermatophyta</taxon>
        <taxon>Magnoliopsida</taxon>
        <taxon>eudicotyledons</taxon>
        <taxon>Gunneridae</taxon>
        <taxon>Pentapetalae</taxon>
        <taxon>Caryophyllales</taxon>
        <taxon>Nepenthaceae</taxon>
        <taxon>Nepenthes</taxon>
    </lineage>
</organism>
<proteinExistence type="predicted"/>
<keyword evidence="5" id="KW-0804">Transcription</keyword>
<dbReference type="PROSITE" id="PS50090">
    <property type="entry name" value="MYB_LIKE"/>
    <property type="match status" value="2"/>
</dbReference>
<dbReference type="PROSITE" id="PS51294">
    <property type="entry name" value="HTH_MYB"/>
    <property type="match status" value="2"/>
</dbReference>
<sequence length="364" mass="39902">MRNPAASKTTPCCSKIGLKRGPWTPEEDEVLATYIKREGEGRWRTLPKRAGLLRCGKSCRLRWMNYLRPSVKRGQIAPDEEDLILRLHRLLGNRWSLIAGRIPGRTDNEIKNYWNTHLSKKLVSQGIDPRTHKPLNNNPLRLHDTTTSMATAKASSSKPIPNNTRPSRIAAPQLPNPNPTRPSACENNCNNNSVSENSNSNPQSGSGTTHRKSVSVNKAAPFYGYSDGPSYDHYHTGILLSSGGDNIVNLQGLDHDRSGVGLTTSKSIKSNGLSPSLEEDEDINHGADDVLSSFLNSLMNEDMFTAQNQIIQQLQLQPQQPPSGNIAAGSDALIPSPARTAFSFGANWDAPLMSTPSAFNHNDH</sequence>
<dbReference type="AlphaFoldDB" id="A0AAD3SIV5"/>
<feature type="domain" description="Myb-like" evidence="8">
    <location>
        <begin position="15"/>
        <end position="67"/>
    </location>
</feature>
<evidence type="ECO:0000259" key="8">
    <source>
        <dbReference type="PROSITE" id="PS50090"/>
    </source>
</evidence>
<dbReference type="GO" id="GO:0005634">
    <property type="term" value="C:nucleus"/>
    <property type="evidence" value="ECO:0007669"/>
    <property type="project" value="UniProtKB-SubCell"/>
</dbReference>
<evidence type="ECO:0000256" key="4">
    <source>
        <dbReference type="ARBA" id="ARBA00023125"/>
    </source>
</evidence>
<comment type="subcellular location">
    <subcellularLocation>
        <location evidence="1">Nucleus</location>
    </subcellularLocation>
</comment>
<keyword evidence="4" id="KW-0238">DNA-binding</keyword>
<dbReference type="Proteomes" id="UP001279734">
    <property type="component" value="Unassembled WGS sequence"/>
</dbReference>
<keyword evidence="3" id="KW-0805">Transcription regulation</keyword>
<dbReference type="PANTHER" id="PTHR47994:SF5">
    <property type="entry name" value="F14D16.11-RELATED"/>
    <property type="match status" value="1"/>
</dbReference>
<dbReference type="EMBL" id="BSYO01000011">
    <property type="protein sequence ID" value="GMH11541.1"/>
    <property type="molecule type" value="Genomic_DNA"/>
</dbReference>
<gene>
    <name evidence="10" type="ORF">Nepgr_013382</name>
</gene>
<feature type="domain" description="HTH myb-type" evidence="9">
    <location>
        <begin position="68"/>
        <end position="122"/>
    </location>
</feature>
<dbReference type="InterPro" id="IPR017930">
    <property type="entry name" value="Myb_dom"/>
</dbReference>
<evidence type="ECO:0000259" key="9">
    <source>
        <dbReference type="PROSITE" id="PS51294"/>
    </source>
</evidence>
<name>A0AAD3SIV5_NEPGR</name>
<dbReference type="PANTHER" id="PTHR47994">
    <property type="entry name" value="F14D16.11-RELATED"/>
    <property type="match status" value="1"/>
</dbReference>
<dbReference type="CDD" id="cd00167">
    <property type="entry name" value="SANT"/>
    <property type="match status" value="2"/>
</dbReference>
<feature type="compositionally biased region" description="Low complexity" evidence="7">
    <location>
        <begin position="148"/>
        <end position="158"/>
    </location>
</feature>
<dbReference type="FunFam" id="1.10.10.60:FF:000121">
    <property type="entry name" value="Myb transcription factor"/>
    <property type="match status" value="1"/>
</dbReference>
<dbReference type="Pfam" id="PF00249">
    <property type="entry name" value="Myb_DNA-binding"/>
    <property type="match status" value="2"/>
</dbReference>
<feature type="compositionally biased region" description="Low complexity" evidence="7">
    <location>
        <begin position="185"/>
        <end position="201"/>
    </location>
</feature>
<evidence type="ECO:0000256" key="7">
    <source>
        <dbReference type="SAM" id="MobiDB-lite"/>
    </source>
</evidence>
<evidence type="ECO:0000256" key="3">
    <source>
        <dbReference type="ARBA" id="ARBA00023015"/>
    </source>
</evidence>
<feature type="region of interest" description="Disordered" evidence="7">
    <location>
        <begin position="148"/>
        <end position="213"/>
    </location>
</feature>
<evidence type="ECO:0000256" key="5">
    <source>
        <dbReference type="ARBA" id="ARBA00023163"/>
    </source>
</evidence>
<dbReference type="GO" id="GO:0003677">
    <property type="term" value="F:DNA binding"/>
    <property type="evidence" value="ECO:0007669"/>
    <property type="project" value="UniProtKB-KW"/>
</dbReference>
<keyword evidence="6" id="KW-0539">Nucleus</keyword>
<dbReference type="InterPro" id="IPR015495">
    <property type="entry name" value="Myb_TF_plants"/>
</dbReference>
<dbReference type="SMART" id="SM00717">
    <property type="entry name" value="SANT"/>
    <property type="match status" value="2"/>
</dbReference>
<dbReference type="FunFam" id="1.10.10.60:FF:000254">
    <property type="entry name" value="transcription repressor MYB5-like"/>
    <property type="match status" value="1"/>
</dbReference>
<evidence type="ECO:0000256" key="2">
    <source>
        <dbReference type="ARBA" id="ARBA00022737"/>
    </source>
</evidence>
<evidence type="ECO:0000256" key="1">
    <source>
        <dbReference type="ARBA" id="ARBA00004123"/>
    </source>
</evidence>
<dbReference type="InterPro" id="IPR009057">
    <property type="entry name" value="Homeodomain-like_sf"/>
</dbReference>
<keyword evidence="2" id="KW-0677">Repeat</keyword>
<dbReference type="SUPFAM" id="SSF46689">
    <property type="entry name" value="Homeodomain-like"/>
    <property type="match status" value="1"/>
</dbReference>